<dbReference type="EMBL" id="JBEWSZ010000004">
    <property type="protein sequence ID" value="MET2831451.1"/>
    <property type="molecule type" value="Genomic_DNA"/>
</dbReference>
<dbReference type="PRINTS" id="PR00909">
    <property type="entry name" value="SPERMDNBNDNG"/>
</dbReference>
<dbReference type="InterPro" id="IPR001188">
    <property type="entry name" value="Sperm_putr-bd"/>
</dbReference>
<evidence type="ECO:0000313" key="7">
    <source>
        <dbReference type="EMBL" id="MET2831451.1"/>
    </source>
</evidence>
<organism evidence="7 8">
    <name type="scientific">Mesorhizobium shangrilense</name>
    <dbReference type="NCBI Taxonomy" id="460060"/>
    <lineage>
        <taxon>Bacteria</taxon>
        <taxon>Pseudomonadati</taxon>
        <taxon>Pseudomonadota</taxon>
        <taxon>Alphaproteobacteria</taxon>
        <taxon>Hyphomicrobiales</taxon>
        <taxon>Phyllobacteriaceae</taxon>
        <taxon>Mesorhizobium</taxon>
    </lineage>
</organism>
<evidence type="ECO:0000256" key="6">
    <source>
        <dbReference type="SAM" id="SignalP"/>
    </source>
</evidence>
<comment type="subcellular location">
    <subcellularLocation>
        <location evidence="1 5">Periplasm</location>
    </subcellularLocation>
</comment>
<comment type="function">
    <text evidence="5">Required for the activity of the bacterial periplasmic transport system of putrescine.</text>
</comment>
<keyword evidence="2 5" id="KW-0813">Transport</keyword>
<proteinExistence type="inferred from homology"/>
<comment type="similarity">
    <text evidence="5">Belongs to the bacterial solute-binding protein PotD/PotF family.</text>
</comment>
<evidence type="ECO:0000256" key="3">
    <source>
        <dbReference type="ARBA" id="ARBA00022729"/>
    </source>
</evidence>
<dbReference type="InterPro" id="IPR006059">
    <property type="entry name" value="SBP"/>
</dbReference>
<name>A0ABV2DN76_9HYPH</name>
<evidence type="ECO:0000256" key="2">
    <source>
        <dbReference type="ARBA" id="ARBA00022448"/>
    </source>
</evidence>
<evidence type="ECO:0000256" key="4">
    <source>
        <dbReference type="ARBA" id="ARBA00022764"/>
    </source>
</evidence>
<comment type="caution">
    <text evidence="7">The sequence shown here is derived from an EMBL/GenBank/DDBJ whole genome shotgun (WGS) entry which is preliminary data.</text>
</comment>
<dbReference type="PANTHER" id="PTHR30222">
    <property type="entry name" value="SPERMIDINE/PUTRESCINE-BINDING PERIPLASMIC PROTEIN"/>
    <property type="match status" value="1"/>
</dbReference>
<gene>
    <name evidence="7" type="ORF">ABVQ20_31345</name>
</gene>
<dbReference type="PANTHER" id="PTHR30222:SF12">
    <property type="entry name" value="NORSPERMIDINE SENSOR"/>
    <property type="match status" value="1"/>
</dbReference>
<dbReference type="Pfam" id="PF13416">
    <property type="entry name" value="SBP_bac_8"/>
    <property type="match status" value="1"/>
</dbReference>
<dbReference type="Gene3D" id="3.40.190.10">
    <property type="entry name" value="Periplasmic binding protein-like II"/>
    <property type="match status" value="2"/>
</dbReference>
<dbReference type="Proteomes" id="UP001548832">
    <property type="component" value="Unassembled WGS sequence"/>
</dbReference>
<accession>A0ABV2DN76</accession>
<feature type="chain" id="PRO_5046553928" description="Putrescine-binding periplasmic protein" evidence="6">
    <location>
        <begin position="27"/>
        <end position="345"/>
    </location>
</feature>
<keyword evidence="8" id="KW-1185">Reference proteome</keyword>
<evidence type="ECO:0000313" key="8">
    <source>
        <dbReference type="Proteomes" id="UP001548832"/>
    </source>
</evidence>
<evidence type="ECO:0000256" key="1">
    <source>
        <dbReference type="ARBA" id="ARBA00004418"/>
    </source>
</evidence>
<protein>
    <recommendedName>
        <fullName evidence="5">Putrescine-binding periplasmic protein</fullName>
    </recommendedName>
</protein>
<evidence type="ECO:0000256" key="5">
    <source>
        <dbReference type="PIRNR" id="PIRNR019574"/>
    </source>
</evidence>
<feature type="signal peptide" evidence="6">
    <location>
        <begin position="1"/>
        <end position="26"/>
    </location>
</feature>
<keyword evidence="4 5" id="KW-0574">Periplasm</keyword>
<dbReference type="SUPFAM" id="SSF53850">
    <property type="entry name" value="Periplasmic binding protein-like II"/>
    <property type="match status" value="1"/>
</dbReference>
<sequence length="345" mass="37997">MSTRIRIAAFAMAAAVSLAVSAPTLAEGNLAIYAWADSISPEMVAKFEKETGIKVTVDAFSSNEDLLTKLQAGSSGYDIVTPSQHFVKIMIDSGLLEDFGASSMAAYQQVLPEWQKPWWDPSGNHSIPLAFGNAGYTVNRDLYKGPVDSWKTYFEPPAELKGKIASLAQPDEVIPAAENYLGIKYCSEDPQEMKRVLDLLLAQKPFVAAYSSDNIENRIGSGEVAAHFWWDGNTMRLRRNDKANVEYAMPKEGLVGWLDSYVVPKGASNVENAKKFISFMTQLDNATAQYNYYGHSSPVKIDESKALYNKQTAPELFPTVPVKMGQACSPAAQELVTKVWTQLLQ</sequence>
<reference evidence="7 8" key="1">
    <citation type="submission" date="2024-06" db="EMBL/GenBank/DDBJ databases">
        <authorList>
            <person name="Kim D.-U."/>
        </authorList>
    </citation>
    <scope>NUCLEOTIDE SEQUENCE [LARGE SCALE GENOMIC DNA]</scope>
    <source>
        <strain evidence="7 8">KACC15460</strain>
    </source>
</reference>
<dbReference type="RefSeq" id="WP_354463569.1">
    <property type="nucleotide sequence ID" value="NZ_JBEWSZ010000004.1"/>
</dbReference>
<keyword evidence="3 6" id="KW-0732">Signal</keyword>
<dbReference type="PIRSF" id="PIRSF019574">
    <property type="entry name" value="Periplasmic_polyamine_BP"/>
    <property type="match status" value="1"/>
</dbReference>